<keyword evidence="1" id="KW-1133">Transmembrane helix</keyword>
<feature type="transmembrane region" description="Helical" evidence="1">
    <location>
        <begin position="35"/>
        <end position="52"/>
    </location>
</feature>
<keyword evidence="1" id="KW-0472">Membrane</keyword>
<accession>A0A1F7KFI7</accession>
<evidence type="ECO:0000313" key="2">
    <source>
        <dbReference type="EMBL" id="OGK66631.1"/>
    </source>
</evidence>
<evidence type="ECO:0000256" key="1">
    <source>
        <dbReference type="SAM" id="Phobius"/>
    </source>
</evidence>
<dbReference type="AlphaFoldDB" id="A0A1F7KFI7"/>
<gene>
    <name evidence="2" type="ORF">A2209_00055</name>
</gene>
<reference evidence="2 3" key="1">
    <citation type="journal article" date="2016" name="Nat. Commun.">
        <title>Thousands of microbial genomes shed light on interconnected biogeochemical processes in an aquifer system.</title>
        <authorList>
            <person name="Anantharaman K."/>
            <person name="Brown C.T."/>
            <person name="Hug L.A."/>
            <person name="Sharon I."/>
            <person name="Castelle C.J."/>
            <person name="Probst A.J."/>
            <person name="Thomas B.C."/>
            <person name="Singh A."/>
            <person name="Wilkins M.J."/>
            <person name="Karaoz U."/>
            <person name="Brodie E.L."/>
            <person name="Williams K.H."/>
            <person name="Hubbard S.S."/>
            <person name="Banfield J.F."/>
        </authorList>
    </citation>
    <scope>NUCLEOTIDE SEQUENCE [LARGE SCALE GENOMIC DNA]</scope>
</reference>
<name>A0A1F7KFI7_9BACT</name>
<evidence type="ECO:0000313" key="3">
    <source>
        <dbReference type="Proteomes" id="UP000178450"/>
    </source>
</evidence>
<protein>
    <submittedName>
        <fullName evidence="2">Uncharacterized protein</fullName>
    </submittedName>
</protein>
<feature type="transmembrane region" description="Helical" evidence="1">
    <location>
        <begin position="58"/>
        <end position="78"/>
    </location>
</feature>
<sequence length="90" mass="10487">MTTLQSLQKEIDEVKKRNRSVEINKAWEISLARRLLLILFTYLSIGFYMQAISVQDPWLNAVVPSLGFLLSTLTLPFFKSIWIKKTQKLD</sequence>
<dbReference type="EMBL" id="MGBG01000005">
    <property type="protein sequence ID" value="OGK66631.1"/>
    <property type="molecule type" value="Genomic_DNA"/>
</dbReference>
<dbReference type="Proteomes" id="UP000178450">
    <property type="component" value="Unassembled WGS sequence"/>
</dbReference>
<comment type="caution">
    <text evidence="2">The sequence shown here is derived from an EMBL/GenBank/DDBJ whole genome shotgun (WGS) entry which is preliminary data.</text>
</comment>
<keyword evidence="1" id="KW-0812">Transmembrane</keyword>
<organism evidence="2 3">
    <name type="scientific">Candidatus Roizmanbacteria bacterium RIFOXYA1_FULL_41_12</name>
    <dbReference type="NCBI Taxonomy" id="1802082"/>
    <lineage>
        <taxon>Bacteria</taxon>
        <taxon>Candidatus Roizmaniibacteriota</taxon>
    </lineage>
</organism>
<proteinExistence type="predicted"/>